<protein>
    <submittedName>
        <fullName evidence="1">Uncharacterized protein</fullName>
    </submittedName>
</protein>
<dbReference type="KEGG" id="tpol:Mal48_46620"/>
<organism evidence="1 2">
    <name type="scientific">Thalassoglobus polymorphus</name>
    <dbReference type="NCBI Taxonomy" id="2527994"/>
    <lineage>
        <taxon>Bacteria</taxon>
        <taxon>Pseudomonadati</taxon>
        <taxon>Planctomycetota</taxon>
        <taxon>Planctomycetia</taxon>
        <taxon>Planctomycetales</taxon>
        <taxon>Planctomycetaceae</taxon>
        <taxon>Thalassoglobus</taxon>
    </lineage>
</organism>
<keyword evidence="2" id="KW-1185">Reference proteome</keyword>
<dbReference type="RefSeq" id="WP_145204863.1">
    <property type="nucleotide sequence ID" value="NZ_CP036267.1"/>
</dbReference>
<dbReference type="AlphaFoldDB" id="A0A517QUS6"/>
<proteinExistence type="predicted"/>
<name>A0A517QUS6_9PLAN</name>
<accession>A0A517QUS6</accession>
<gene>
    <name evidence="1" type="ORF">Mal48_46620</name>
</gene>
<reference evidence="1 2" key="1">
    <citation type="submission" date="2019-02" db="EMBL/GenBank/DDBJ databases">
        <title>Deep-cultivation of Planctomycetes and their phenomic and genomic characterization uncovers novel biology.</title>
        <authorList>
            <person name="Wiegand S."/>
            <person name="Jogler M."/>
            <person name="Boedeker C."/>
            <person name="Pinto D."/>
            <person name="Vollmers J."/>
            <person name="Rivas-Marin E."/>
            <person name="Kohn T."/>
            <person name="Peeters S.H."/>
            <person name="Heuer A."/>
            <person name="Rast P."/>
            <person name="Oberbeckmann S."/>
            <person name="Bunk B."/>
            <person name="Jeske O."/>
            <person name="Meyerdierks A."/>
            <person name="Storesund J.E."/>
            <person name="Kallscheuer N."/>
            <person name="Luecker S."/>
            <person name="Lage O.M."/>
            <person name="Pohl T."/>
            <person name="Merkel B.J."/>
            <person name="Hornburger P."/>
            <person name="Mueller R.-W."/>
            <person name="Bruemmer F."/>
            <person name="Labrenz M."/>
            <person name="Spormann A.M."/>
            <person name="Op den Camp H."/>
            <person name="Overmann J."/>
            <person name="Amann R."/>
            <person name="Jetten M.S.M."/>
            <person name="Mascher T."/>
            <person name="Medema M.H."/>
            <person name="Devos D.P."/>
            <person name="Kaster A.-K."/>
            <person name="Ovreas L."/>
            <person name="Rohde M."/>
            <person name="Galperin M.Y."/>
            <person name="Jogler C."/>
        </authorList>
    </citation>
    <scope>NUCLEOTIDE SEQUENCE [LARGE SCALE GENOMIC DNA]</scope>
    <source>
        <strain evidence="1 2">Mal48</strain>
    </source>
</reference>
<evidence type="ECO:0000313" key="2">
    <source>
        <dbReference type="Proteomes" id="UP000315724"/>
    </source>
</evidence>
<dbReference type="Proteomes" id="UP000315724">
    <property type="component" value="Chromosome"/>
</dbReference>
<dbReference type="EMBL" id="CP036267">
    <property type="protein sequence ID" value="QDT35385.1"/>
    <property type="molecule type" value="Genomic_DNA"/>
</dbReference>
<sequence>MTRRRVATAAVLAFLVIAIYPFARDWQIRQQWFQIQSQQLSAIDKLRDYPPNAANPNAWDNVITTTYNVWGNVTYHPSYSNISNAEMRSLKQKLDEVVANTSRKNSPASVDQVYGLLLSLDFKTEFVAGYHDEFKQYLEGLEHRIEVN</sequence>
<evidence type="ECO:0000313" key="1">
    <source>
        <dbReference type="EMBL" id="QDT35385.1"/>
    </source>
</evidence>